<protein>
    <submittedName>
        <fullName evidence="1">Uncharacterized protein</fullName>
    </submittedName>
</protein>
<dbReference type="EMBL" id="VUJX02000015">
    <property type="protein sequence ID" value="KAL0929730.1"/>
    <property type="molecule type" value="Genomic_DNA"/>
</dbReference>
<sequence>MVKELQDRLERAEARLSPVQSHQQQLHPNYDEVHSWESMASLSPSVLFPVVAANGSLAQPNQQPQPPQTTGAAAPSSLPAVDYDGPCFDPSGFQKLLYEVQNTSENGMEPDMMEQQGSRHTTAHTHEHSHLPSINELRSIALGLGGNASAGGRSSSSSSNRSGSNSTTSNEKSDPPTALRPVSELLLSVATAQIEMAAHVGAVTEYLTWLIMLPDTGRRSIELLKILEARLHEIRQTSDTNMTQSYQRLCSSLEHVAEWYGPLHKLEPIIQERKLKTKAFFDKDYKVYLPLSEQQADKT</sequence>
<organism evidence="1 2">
    <name type="scientific">Colletotrichum truncatum</name>
    <name type="common">Anthracnose fungus</name>
    <name type="synonym">Colletotrichum capsici</name>
    <dbReference type="NCBI Taxonomy" id="5467"/>
    <lineage>
        <taxon>Eukaryota</taxon>
        <taxon>Fungi</taxon>
        <taxon>Dikarya</taxon>
        <taxon>Ascomycota</taxon>
        <taxon>Pezizomycotina</taxon>
        <taxon>Sordariomycetes</taxon>
        <taxon>Hypocreomycetidae</taxon>
        <taxon>Glomerellales</taxon>
        <taxon>Glomerellaceae</taxon>
        <taxon>Colletotrichum</taxon>
        <taxon>Colletotrichum truncatum species complex</taxon>
    </lineage>
</organism>
<gene>
    <name evidence="1" type="ORF">CTRU02_215373</name>
</gene>
<name>A0ACC3YD20_COLTU</name>
<proteinExistence type="predicted"/>
<reference evidence="1 2" key="1">
    <citation type="journal article" date="2020" name="Phytopathology">
        <title>Genome Sequence Resources of Colletotrichum truncatum, C. plurivorum, C. musicola, and C. sojae: Four Species Pathogenic to Soybean (Glycine max).</title>
        <authorList>
            <person name="Rogerio F."/>
            <person name="Boufleur T.R."/>
            <person name="Ciampi-Guillardi M."/>
            <person name="Sukno S.A."/>
            <person name="Thon M.R."/>
            <person name="Massola Junior N.S."/>
            <person name="Baroncelli R."/>
        </authorList>
    </citation>
    <scope>NUCLEOTIDE SEQUENCE [LARGE SCALE GENOMIC DNA]</scope>
    <source>
        <strain evidence="1 2">CMES1059</strain>
    </source>
</reference>
<evidence type="ECO:0000313" key="1">
    <source>
        <dbReference type="EMBL" id="KAL0929730.1"/>
    </source>
</evidence>
<dbReference type="Proteomes" id="UP000805649">
    <property type="component" value="Unassembled WGS sequence"/>
</dbReference>
<accession>A0ACC3YD20</accession>
<keyword evidence="2" id="KW-1185">Reference proteome</keyword>
<comment type="caution">
    <text evidence="1">The sequence shown here is derived from an EMBL/GenBank/DDBJ whole genome shotgun (WGS) entry which is preliminary data.</text>
</comment>
<evidence type="ECO:0000313" key="2">
    <source>
        <dbReference type="Proteomes" id="UP000805649"/>
    </source>
</evidence>